<dbReference type="HOGENOM" id="CLU_1787512_0_0_1"/>
<dbReference type="InParanoid" id="Q0U6I8"/>
<organism evidence="2 3">
    <name type="scientific">Phaeosphaeria nodorum (strain SN15 / ATCC MYA-4574 / FGSC 10173)</name>
    <name type="common">Glume blotch fungus</name>
    <name type="synonym">Parastagonospora nodorum</name>
    <dbReference type="NCBI Taxonomy" id="321614"/>
    <lineage>
        <taxon>Eukaryota</taxon>
        <taxon>Fungi</taxon>
        <taxon>Dikarya</taxon>
        <taxon>Ascomycota</taxon>
        <taxon>Pezizomycotina</taxon>
        <taxon>Dothideomycetes</taxon>
        <taxon>Pleosporomycetidae</taxon>
        <taxon>Pleosporales</taxon>
        <taxon>Pleosporineae</taxon>
        <taxon>Phaeosphaeriaceae</taxon>
        <taxon>Parastagonospora</taxon>
    </lineage>
</organism>
<accession>Q0U6I8</accession>
<evidence type="ECO:0000313" key="3">
    <source>
        <dbReference type="Proteomes" id="UP000001055"/>
    </source>
</evidence>
<dbReference type="Proteomes" id="UP000001055">
    <property type="component" value="Unassembled WGS sequence"/>
</dbReference>
<proteinExistence type="predicted"/>
<dbReference type="GeneID" id="5979757"/>
<evidence type="ECO:0000313" key="2">
    <source>
        <dbReference type="EMBL" id="EAT79924.1"/>
    </source>
</evidence>
<gene>
    <name evidence="2" type="ORF">SNOG_12626</name>
</gene>
<dbReference type="EMBL" id="CH445347">
    <property type="protein sequence ID" value="EAT79924.1"/>
    <property type="molecule type" value="Genomic_DNA"/>
</dbReference>
<name>Q0U6I8_PHANO</name>
<dbReference type="RefSeq" id="XP_001802846.1">
    <property type="nucleotide sequence ID" value="XM_001802794.1"/>
</dbReference>
<feature type="region of interest" description="Disordered" evidence="1">
    <location>
        <begin position="57"/>
        <end position="82"/>
    </location>
</feature>
<sequence>MAKYRSLRPMILLFERPDYVKIDQDARKALQNDGPRKRYVESDIAPAMQLGETLQKHRFRDAEHVSQPRTDGPRATFEKAPGNKAVKYRASTGFHGTWWASIRNNDLSISFMLQARAMGIWKRRMRGDEIRMMFCSSVANQRRRL</sequence>
<reference evidence="3" key="1">
    <citation type="journal article" date="2007" name="Plant Cell">
        <title>Dothideomycete-plant interactions illuminated by genome sequencing and EST analysis of the wheat pathogen Stagonospora nodorum.</title>
        <authorList>
            <person name="Hane J.K."/>
            <person name="Lowe R.G."/>
            <person name="Solomon P.S."/>
            <person name="Tan K.C."/>
            <person name="Schoch C.L."/>
            <person name="Spatafora J.W."/>
            <person name="Crous P.W."/>
            <person name="Kodira C."/>
            <person name="Birren B.W."/>
            <person name="Galagan J.E."/>
            <person name="Torriani S.F."/>
            <person name="McDonald B.A."/>
            <person name="Oliver R.P."/>
        </authorList>
    </citation>
    <scope>NUCLEOTIDE SEQUENCE [LARGE SCALE GENOMIC DNA]</scope>
    <source>
        <strain evidence="3">SN15 / ATCC MYA-4574 / FGSC 10173</strain>
    </source>
</reference>
<protein>
    <submittedName>
        <fullName evidence="2">Uncharacterized protein</fullName>
    </submittedName>
</protein>
<dbReference type="VEuPathDB" id="FungiDB:JI435_126260"/>
<dbReference type="AlphaFoldDB" id="Q0U6I8"/>
<dbReference type="KEGG" id="pno:SNOG_12626"/>
<evidence type="ECO:0000256" key="1">
    <source>
        <dbReference type="SAM" id="MobiDB-lite"/>
    </source>
</evidence>